<dbReference type="CDD" id="cd22359">
    <property type="entry name" value="SfsA-like_bacterial"/>
    <property type="match status" value="1"/>
</dbReference>
<dbReference type="Proteomes" id="UP000675379">
    <property type="component" value="Unassembled WGS sequence"/>
</dbReference>
<name>A0A941HR32_9CLOT</name>
<evidence type="ECO:0000259" key="2">
    <source>
        <dbReference type="Pfam" id="PF03749"/>
    </source>
</evidence>
<reference evidence="4" key="1">
    <citation type="submission" date="2021-04" db="EMBL/GenBank/DDBJ databases">
        <title>Proteiniclasticum sedimins sp. nov., an obligate anaerobic bacterium isolated from anaerobic sludge.</title>
        <authorList>
            <person name="Liu J."/>
        </authorList>
    </citation>
    <scope>NUCLEOTIDE SEQUENCE</scope>
    <source>
        <strain evidence="4">BAD-10</strain>
    </source>
</reference>
<proteinExistence type="inferred from homology"/>
<dbReference type="EMBL" id="JAGSCS010000018">
    <property type="protein sequence ID" value="MBR0577001.1"/>
    <property type="molecule type" value="Genomic_DNA"/>
</dbReference>
<dbReference type="GO" id="GO:0003677">
    <property type="term" value="F:DNA binding"/>
    <property type="evidence" value="ECO:0007669"/>
    <property type="project" value="InterPro"/>
</dbReference>
<dbReference type="Pfam" id="PF03749">
    <property type="entry name" value="SfsA"/>
    <property type="match status" value="1"/>
</dbReference>
<feature type="domain" description="Sugar fermentation stimulation protein C-terminal" evidence="2">
    <location>
        <begin position="81"/>
        <end position="218"/>
    </location>
</feature>
<sequence length="232" mass="26201">MKFTKNTRRATFLSRPNRFKALVELEGETLEVHVPNTGRIREILLPGSTVILREEANPLRKTPYSLIAAYKGEALINIDSQIPNKVVEEALLEGRVEALKGYRRVHREKFYGNSRFDFLLENDEGKKYYLEVKGVTLEHEGLASFPDAKTERGAKHVGELMEAKAEGHGAGILFVLQMENMKGFTPAYALDPYFSETLEKAHAQGVEIFAYGCRVTESSLDLQEEVPVHFRG</sequence>
<dbReference type="RefSeq" id="WP_211802419.1">
    <property type="nucleotide sequence ID" value="NZ_JAGSCS010000018.1"/>
</dbReference>
<dbReference type="Gene3D" id="2.40.50.580">
    <property type="match status" value="1"/>
</dbReference>
<keyword evidence="5" id="KW-1185">Reference proteome</keyword>
<evidence type="ECO:0000313" key="5">
    <source>
        <dbReference type="Proteomes" id="UP000675379"/>
    </source>
</evidence>
<protein>
    <recommendedName>
        <fullName evidence="1">Sugar fermentation stimulation protein homolog</fullName>
    </recommendedName>
</protein>
<organism evidence="4 5">
    <name type="scientific">Proteiniclasticum sediminis</name>
    <dbReference type="NCBI Taxonomy" id="2804028"/>
    <lineage>
        <taxon>Bacteria</taxon>
        <taxon>Bacillati</taxon>
        <taxon>Bacillota</taxon>
        <taxon>Clostridia</taxon>
        <taxon>Eubacteriales</taxon>
        <taxon>Clostridiaceae</taxon>
        <taxon>Proteiniclasticum</taxon>
    </lineage>
</organism>
<dbReference type="PANTHER" id="PTHR30545">
    <property type="entry name" value="SUGAR FERMENTATION STIMULATION PROTEIN A"/>
    <property type="match status" value="1"/>
</dbReference>
<dbReference type="InterPro" id="IPR040452">
    <property type="entry name" value="SfsA_C"/>
</dbReference>
<dbReference type="AlphaFoldDB" id="A0A941HR32"/>
<dbReference type="NCBIfam" id="TIGR00230">
    <property type="entry name" value="sfsA"/>
    <property type="match status" value="1"/>
</dbReference>
<evidence type="ECO:0000259" key="3">
    <source>
        <dbReference type="Pfam" id="PF17746"/>
    </source>
</evidence>
<evidence type="ECO:0000313" key="4">
    <source>
        <dbReference type="EMBL" id="MBR0577001.1"/>
    </source>
</evidence>
<dbReference type="InterPro" id="IPR041465">
    <property type="entry name" value="SfsA_N"/>
</dbReference>
<dbReference type="Gene3D" id="3.40.1350.60">
    <property type="match status" value="1"/>
</dbReference>
<dbReference type="InterPro" id="IPR005224">
    <property type="entry name" value="SfsA"/>
</dbReference>
<comment type="similarity">
    <text evidence="1">Belongs to the SfsA family.</text>
</comment>
<gene>
    <name evidence="1 4" type="primary">sfsA</name>
    <name evidence="4" type="ORF">KCG48_11810</name>
</gene>
<accession>A0A941HR32</accession>
<feature type="domain" description="SfsA N-terminal OB" evidence="3">
    <location>
        <begin position="13"/>
        <end position="78"/>
    </location>
</feature>
<dbReference type="Pfam" id="PF17746">
    <property type="entry name" value="SfsA_N"/>
    <property type="match status" value="1"/>
</dbReference>
<evidence type="ECO:0000256" key="1">
    <source>
        <dbReference type="HAMAP-Rule" id="MF_00095"/>
    </source>
</evidence>
<dbReference type="PANTHER" id="PTHR30545:SF2">
    <property type="entry name" value="SUGAR FERMENTATION STIMULATION PROTEIN A"/>
    <property type="match status" value="1"/>
</dbReference>
<comment type="caution">
    <text evidence="4">The sequence shown here is derived from an EMBL/GenBank/DDBJ whole genome shotgun (WGS) entry which is preliminary data.</text>
</comment>
<dbReference type="FunFam" id="2.40.50.580:FF:000002">
    <property type="entry name" value="Sugar fermentation stimulation protein homolog"/>
    <property type="match status" value="1"/>
</dbReference>
<dbReference type="HAMAP" id="MF_00095">
    <property type="entry name" value="SfsA"/>
    <property type="match status" value="1"/>
</dbReference>